<dbReference type="InterPro" id="IPR036322">
    <property type="entry name" value="WD40_repeat_dom_sf"/>
</dbReference>
<evidence type="ECO:0000313" key="2">
    <source>
        <dbReference type="Proteomes" id="UP001152320"/>
    </source>
</evidence>
<dbReference type="Gene3D" id="2.130.10.10">
    <property type="entry name" value="YVTN repeat-like/Quinoprotein amine dehydrogenase"/>
    <property type="match status" value="1"/>
</dbReference>
<dbReference type="AlphaFoldDB" id="A0A9Q1BPW2"/>
<dbReference type="PANTHER" id="PTHR46947">
    <property type="entry name" value="WD REPEAT-CONTAINING PROTEIN 73"/>
    <property type="match status" value="1"/>
</dbReference>
<dbReference type="EMBL" id="JAIZAY010000013">
    <property type="protein sequence ID" value="KAJ8030611.1"/>
    <property type="molecule type" value="Genomic_DNA"/>
</dbReference>
<name>A0A9Q1BPW2_HOLLE</name>
<dbReference type="GO" id="GO:0005829">
    <property type="term" value="C:cytosol"/>
    <property type="evidence" value="ECO:0007669"/>
    <property type="project" value="TreeGrafter"/>
</dbReference>
<dbReference type="OrthoDB" id="9822052at2759"/>
<reference evidence="1" key="1">
    <citation type="submission" date="2021-10" db="EMBL/GenBank/DDBJ databases">
        <title>Tropical sea cucumber genome reveals ecological adaptation and Cuvierian tubules defense mechanism.</title>
        <authorList>
            <person name="Chen T."/>
        </authorList>
    </citation>
    <scope>NUCLEOTIDE SEQUENCE</scope>
    <source>
        <strain evidence="1">Nanhai2018</strain>
        <tissue evidence="1">Muscle</tissue>
    </source>
</reference>
<dbReference type="GO" id="GO:0031122">
    <property type="term" value="P:cytoplasmic microtubule organization"/>
    <property type="evidence" value="ECO:0007669"/>
    <property type="project" value="TreeGrafter"/>
</dbReference>
<dbReference type="SUPFAM" id="SSF50978">
    <property type="entry name" value="WD40 repeat-like"/>
    <property type="match status" value="1"/>
</dbReference>
<comment type="caution">
    <text evidence="1">The sequence shown here is derived from an EMBL/GenBank/DDBJ whole genome shotgun (WGS) entry which is preliminary data.</text>
</comment>
<accession>A0A9Q1BPW2</accession>
<evidence type="ECO:0000313" key="1">
    <source>
        <dbReference type="EMBL" id="KAJ8030611.1"/>
    </source>
</evidence>
<sequence>MSVEPEDDWNWMIQSMKKYAHLHMYDLSQPTSVLEWMDQKTIFVADSSSPNGSYEMLLLSLPLKLTNSADDQLKLSKDRDFKIVCGGFHQQPVHAMAMVSDQLLLTSSPSDTDEIILWEIKEDEDVITQLKTHQGQRSGMSNAPFVAANPRTDAQVARGSFLENLVVVNLETGKDLWSYEVEDKPCRQQLASIDYIDDCNLLVCNASNGRLRIIDTRSPSSNCSSSQPSSSSIQLSLTSSVSLKPATWSCSVNFHSRHRRVGTDLKDGSR</sequence>
<protein>
    <submittedName>
        <fullName evidence="1">WD repeat-containing protein 73</fullName>
    </submittedName>
</protein>
<dbReference type="Proteomes" id="UP001152320">
    <property type="component" value="Chromosome 13"/>
</dbReference>
<keyword evidence="2" id="KW-1185">Reference proteome</keyword>
<dbReference type="InterPro" id="IPR042795">
    <property type="entry name" value="Wdr73"/>
</dbReference>
<dbReference type="InterPro" id="IPR015943">
    <property type="entry name" value="WD40/YVTN_repeat-like_dom_sf"/>
</dbReference>
<dbReference type="GO" id="GO:0000922">
    <property type="term" value="C:spindle pole"/>
    <property type="evidence" value="ECO:0007669"/>
    <property type="project" value="TreeGrafter"/>
</dbReference>
<gene>
    <name evidence="1" type="ORF">HOLleu_27074</name>
</gene>
<proteinExistence type="predicted"/>
<organism evidence="1 2">
    <name type="scientific">Holothuria leucospilota</name>
    <name type="common">Black long sea cucumber</name>
    <name type="synonym">Mertensiothuria leucospilota</name>
    <dbReference type="NCBI Taxonomy" id="206669"/>
    <lineage>
        <taxon>Eukaryota</taxon>
        <taxon>Metazoa</taxon>
        <taxon>Echinodermata</taxon>
        <taxon>Eleutherozoa</taxon>
        <taxon>Echinozoa</taxon>
        <taxon>Holothuroidea</taxon>
        <taxon>Aspidochirotacea</taxon>
        <taxon>Aspidochirotida</taxon>
        <taxon>Holothuriidae</taxon>
        <taxon>Holothuria</taxon>
    </lineage>
</organism>
<dbReference type="PANTHER" id="PTHR46947:SF1">
    <property type="entry name" value="WD REPEAT-CONTAINING PROTEIN 73"/>
    <property type="match status" value="1"/>
</dbReference>